<name>A0AA88SS23_TACVA</name>
<keyword evidence="5 13" id="KW-0732">Signal</keyword>
<comment type="caution">
    <text evidence="15">The sequence shown here is derived from an EMBL/GenBank/DDBJ whole genome shotgun (WGS) entry which is preliminary data.</text>
</comment>
<keyword evidence="7" id="KW-0297">G-protein coupled receptor</keyword>
<reference evidence="15" key="1">
    <citation type="submission" date="2023-08" db="EMBL/GenBank/DDBJ databases">
        <title>Pelteobagrus vachellii genome.</title>
        <authorList>
            <person name="Liu H."/>
        </authorList>
    </citation>
    <scope>NUCLEOTIDE SEQUENCE</scope>
    <source>
        <strain evidence="15">PRFRI_2022a</strain>
        <tissue evidence="15">Muscle</tissue>
    </source>
</reference>
<dbReference type="Proteomes" id="UP001187315">
    <property type="component" value="Unassembled WGS sequence"/>
</dbReference>
<feature type="chain" id="PRO_5041697473" description="G-protein coupled receptors family 3 profile domain-containing protein" evidence="13">
    <location>
        <begin position="21"/>
        <end position="852"/>
    </location>
</feature>
<dbReference type="InterPro" id="IPR000337">
    <property type="entry name" value="GPCR_3"/>
</dbReference>
<evidence type="ECO:0000256" key="7">
    <source>
        <dbReference type="ARBA" id="ARBA00023040"/>
    </source>
</evidence>
<evidence type="ECO:0000256" key="3">
    <source>
        <dbReference type="ARBA" id="ARBA00022475"/>
    </source>
</evidence>
<dbReference type="PRINTS" id="PR01535">
    <property type="entry name" value="VOMERONASL2R"/>
</dbReference>
<sequence>MESVFTLLHVVMAIINFSRANGTACSLQGQPANPQIWKDGDIIVGGAFPLHSSWETIDLSYVFKPPPVKCTSLDLRALQLSQTLIFAVEEINNSSSLLPGVSLGYKIYDTCSFAAQGIRMAMALINGNENSISNEPCTKPAQVQAIIGETYSSVSMAIANSIGPFSVPIISHYATCECLSDKRKYPSFLRTIPSDYYQSRALAELVKHFGWTWVGAIRRDDDYGNNGMAAFTEIAVKLGICLEYSLPYFRTYSKERVLRIIDQIKISTSRVIVGFLDTWDLEDLLHVFFEHNITGYQWVGTEAWIFYPELASLDKHNILQGAIGLSIPKAKVTGLQDFILDVKPLKTVGSAIFPELWKALFDCEYTMQNDSRGLPVCTGEEKLSEVTNTFTDMSPMPIFSNVYKGVYAIGHTLHNLLGCNETCPTKEQPGPVTFLQHLRNVYFKTKEGEDVYFDKNGDPPAKYEIINWQTNDKNQHEFRTVGLYDHTLPSHEQLAINLTSIVWAQNARQVPVSVCSVNCPPGTRKAVQKGKPICCFDCIPCADGEISKMADSTECEQCSQEYWSNSKKDECVKKEVEYLSYEETMGILLTAVSIIGAFITMVISVIFFRHKNTPIVKANNSELSFLLLFSLTLCFLCSLTFIGQPSQWSCMLQHTAFGITFVLCISCVLGKTLVVLMAFRATLPGSNAMKWFGPPQQRLSVLAFTFIQILICVLWISISPPFPFKNLKSYKEKIILECNLGSIIGFWAVLGYIGFLALLCFILAFLARKLPDNFNEAKFITFSMLIFCAVWITFIPAYVSSSGKFTVAVEIFAILASSFGLLFCIFLPKCYIIIMKPEKNTKKQMMSKAPAK</sequence>
<proteinExistence type="inferred from homology"/>
<dbReference type="Pfam" id="PF01094">
    <property type="entry name" value="ANF_receptor"/>
    <property type="match status" value="1"/>
</dbReference>
<keyword evidence="4 12" id="KW-0812">Transmembrane</keyword>
<evidence type="ECO:0000256" key="4">
    <source>
        <dbReference type="ARBA" id="ARBA00022692"/>
    </source>
</evidence>
<feature type="transmembrane region" description="Helical" evidence="12">
    <location>
        <begin position="585"/>
        <end position="608"/>
    </location>
</feature>
<feature type="transmembrane region" description="Helical" evidence="12">
    <location>
        <begin position="779"/>
        <end position="799"/>
    </location>
</feature>
<dbReference type="FunFam" id="3.40.50.2300:FF:000016">
    <property type="entry name" value="Taste 1 receptor member 2"/>
    <property type="match status" value="1"/>
</dbReference>
<dbReference type="CDD" id="cd06364">
    <property type="entry name" value="PBP1_CaSR"/>
    <property type="match status" value="1"/>
</dbReference>
<dbReference type="InterPro" id="IPR011500">
    <property type="entry name" value="GPCR_3_9-Cys_dom"/>
</dbReference>
<dbReference type="PROSITE" id="PS50259">
    <property type="entry name" value="G_PROTEIN_RECEP_F3_4"/>
    <property type="match status" value="1"/>
</dbReference>
<feature type="transmembrane region" description="Helical" evidence="12">
    <location>
        <begin position="744"/>
        <end position="767"/>
    </location>
</feature>
<keyword evidence="6 12" id="KW-1133">Transmembrane helix</keyword>
<dbReference type="InterPro" id="IPR038550">
    <property type="entry name" value="GPCR_3_9-Cys_sf"/>
</dbReference>
<dbReference type="FunFam" id="2.10.50.30:FF:000002">
    <property type="entry name" value="Vomeronasal 2 receptor, h1"/>
    <property type="match status" value="1"/>
</dbReference>
<dbReference type="PROSITE" id="PS00981">
    <property type="entry name" value="G_PROTEIN_RECEP_F3_3"/>
    <property type="match status" value="1"/>
</dbReference>
<evidence type="ECO:0000256" key="5">
    <source>
        <dbReference type="ARBA" id="ARBA00022729"/>
    </source>
</evidence>
<feature type="transmembrane region" description="Helical" evidence="12">
    <location>
        <begin position="699"/>
        <end position="718"/>
    </location>
</feature>
<dbReference type="InterPro" id="IPR017979">
    <property type="entry name" value="GPCR_3_CS"/>
</dbReference>
<comment type="similarity">
    <text evidence="2">Belongs to the G-protein coupled receptor 3 family.</text>
</comment>
<organism evidence="15 16">
    <name type="scientific">Tachysurus vachellii</name>
    <name type="common">Darkbarbel catfish</name>
    <name type="synonym">Pelteobagrus vachellii</name>
    <dbReference type="NCBI Taxonomy" id="175792"/>
    <lineage>
        <taxon>Eukaryota</taxon>
        <taxon>Metazoa</taxon>
        <taxon>Chordata</taxon>
        <taxon>Craniata</taxon>
        <taxon>Vertebrata</taxon>
        <taxon>Euteleostomi</taxon>
        <taxon>Actinopterygii</taxon>
        <taxon>Neopterygii</taxon>
        <taxon>Teleostei</taxon>
        <taxon>Ostariophysi</taxon>
        <taxon>Siluriformes</taxon>
        <taxon>Bagridae</taxon>
        <taxon>Tachysurus</taxon>
    </lineage>
</organism>
<keyword evidence="8 12" id="KW-0472">Membrane</keyword>
<evidence type="ECO:0000256" key="10">
    <source>
        <dbReference type="ARBA" id="ARBA00023180"/>
    </source>
</evidence>
<feature type="signal peptide" evidence="13">
    <location>
        <begin position="1"/>
        <end position="20"/>
    </location>
</feature>
<evidence type="ECO:0000256" key="13">
    <source>
        <dbReference type="SAM" id="SignalP"/>
    </source>
</evidence>
<dbReference type="InterPro" id="IPR017978">
    <property type="entry name" value="GPCR_3_C"/>
</dbReference>
<keyword evidence="11" id="KW-0807">Transducer</keyword>
<accession>A0AA88SS23</accession>
<keyword evidence="3" id="KW-1003">Cell membrane</keyword>
<keyword evidence="16" id="KW-1185">Reference proteome</keyword>
<dbReference type="CDD" id="cd15283">
    <property type="entry name" value="7tmC_V2R_pheromone"/>
    <property type="match status" value="1"/>
</dbReference>
<feature type="domain" description="G-protein coupled receptors family 3 profile" evidence="14">
    <location>
        <begin position="585"/>
        <end position="849"/>
    </location>
</feature>
<dbReference type="InterPro" id="IPR004073">
    <property type="entry name" value="GPCR_3_vmron_rcpt_2"/>
</dbReference>
<dbReference type="InterPro" id="IPR028082">
    <property type="entry name" value="Peripla_BP_I"/>
</dbReference>
<dbReference type="InterPro" id="IPR000068">
    <property type="entry name" value="GPCR_3_Ca_sens_rcpt-rel"/>
</dbReference>
<dbReference type="SUPFAM" id="SSF53822">
    <property type="entry name" value="Periplasmic binding protein-like I"/>
    <property type="match status" value="1"/>
</dbReference>
<gene>
    <name evidence="15" type="ORF">Q7C36_009451</name>
</gene>
<evidence type="ECO:0000256" key="9">
    <source>
        <dbReference type="ARBA" id="ARBA00023170"/>
    </source>
</evidence>
<dbReference type="PANTHER" id="PTHR24061:SF528">
    <property type="entry name" value="C-FAMILY ODORANT RECEPTOR OLFCD2-RELATED"/>
    <property type="match status" value="1"/>
</dbReference>
<evidence type="ECO:0000256" key="12">
    <source>
        <dbReference type="SAM" id="Phobius"/>
    </source>
</evidence>
<dbReference type="Gene3D" id="2.10.50.30">
    <property type="entry name" value="GPCR, family 3, nine cysteines domain"/>
    <property type="match status" value="1"/>
</dbReference>
<evidence type="ECO:0000256" key="1">
    <source>
        <dbReference type="ARBA" id="ARBA00004651"/>
    </source>
</evidence>
<dbReference type="GO" id="GO:0004930">
    <property type="term" value="F:G protein-coupled receptor activity"/>
    <property type="evidence" value="ECO:0007669"/>
    <property type="project" value="UniProtKB-KW"/>
</dbReference>
<dbReference type="PRINTS" id="PR00248">
    <property type="entry name" value="GPCRMGR"/>
</dbReference>
<feature type="transmembrane region" description="Helical" evidence="12">
    <location>
        <begin position="655"/>
        <end position="679"/>
    </location>
</feature>
<dbReference type="Pfam" id="PF07562">
    <property type="entry name" value="NCD3G"/>
    <property type="match status" value="1"/>
</dbReference>
<evidence type="ECO:0000256" key="8">
    <source>
        <dbReference type="ARBA" id="ARBA00023136"/>
    </source>
</evidence>
<protein>
    <recommendedName>
        <fullName evidence="14">G-protein coupled receptors family 3 profile domain-containing protein</fullName>
    </recommendedName>
</protein>
<dbReference type="GO" id="GO:0005886">
    <property type="term" value="C:plasma membrane"/>
    <property type="evidence" value="ECO:0007669"/>
    <property type="project" value="UniProtKB-SubCell"/>
</dbReference>
<evidence type="ECO:0000256" key="11">
    <source>
        <dbReference type="ARBA" id="ARBA00023224"/>
    </source>
</evidence>
<evidence type="ECO:0000256" key="6">
    <source>
        <dbReference type="ARBA" id="ARBA00022989"/>
    </source>
</evidence>
<dbReference type="EMBL" id="JAVHJS010000009">
    <property type="protein sequence ID" value="KAK2847769.1"/>
    <property type="molecule type" value="Genomic_DNA"/>
</dbReference>
<keyword evidence="10" id="KW-0325">Glycoprotein</keyword>
<evidence type="ECO:0000259" key="14">
    <source>
        <dbReference type="PROSITE" id="PS50259"/>
    </source>
</evidence>
<feature type="transmembrane region" description="Helical" evidence="12">
    <location>
        <begin position="623"/>
        <end position="643"/>
    </location>
</feature>
<keyword evidence="9" id="KW-0675">Receptor</keyword>
<feature type="transmembrane region" description="Helical" evidence="12">
    <location>
        <begin position="811"/>
        <end position="834"/>
    </location>
</feature>
<evidence type="ECO:0000313" key="16">
    <source>
        <dbReference type="Proteomes" id="UP001187315"/>
    </source>
</evidence>
<evidence type="ECO:0000256" key="2">
    <source>
        <dbReference type="ARBA" id="ARBA00007242"/>
    </source>
</evidence>
<dbReference type="InterPro" id="IPR001828">
    <property type="entry name" value="ANF_lig-bd_rcpt"/>
</dbReference>
<dbReference type="Gene3D" id="3.40.50.2300">
    <property type="match status" value="2"/>
</dbReference>
<dbReference type="PANTHER" id="PTHR24061">
    <property type="entry name" value="CALCIUM-SENSING RECEPTOR-RELATED"/>
    <property type="match status" value="1"/>
</dbReference>
<comment type="subcellular location">
    <subcellularLocation>
        <location evidence="1">Cell membrane</location>
        <topology evidence="1">Multi-pass membrane protein</topology>
    </subcellularLocation>
</comment>
<evidence type="ECO:0000313" key="15">
    <source>
        <dbReference type="EMBL" id="KAK2847769.1"/>
    </source>
</evidence>
<dbReference type="Pfam" id="PF00003">
    <property type="entry name" value="7tm_3"/>
    <property type="match status" value="1"/>
</dbReference>
<dbReference type="AlphaFoldDB" id="A0AA88SS23"/>